<reference evidence="1 2" key="1">
    <citation type="submission" date="2015-05" db="EMBL/GenBank/DDBJ databases">
        <title>Photobacterium galathea sp. nov.</title>
        <authorList>
            <person name="Machado H."/>
            <person name="Gram L."/>
        </authorList>
    </citation>
    <scope>NUCLEOTIDE SEQUENCE [LARGE SCALE GENOMIC DNA]</scope>
    <source>
        <strain evidence="1 2">DSM 25995</strain>
    </source>
</reference>
<sequence>MHELNIRFLRYEYLTGGVGKMGKVFELIADGALKESTYSDECAFCGAKDRPIYNVTGFAIESEQFMFQDIPEELEEFELDGACTKCFKDGKIKLFSEEDLEPILEMYCDDPYEQLKKIRGTPTIPLFMQGMDWVSCCGVLCEFMGSPDSYRESIALVETHKFWDKGPKDWN</sequence>
<protein>
    <submittedName>
        <fullName evidence="1">Uncharacterized protein</fullName>
    </submittedName>
</protein>
<evidence type="ECO:0000313" key="2">
    <source>
        <dbReference type="Proteomes" id="UP000036426"/>
    </source>
</evidence>
<evidence type="ECO:0000313" key="1">
    <source>
        <dbReference type="EMBL" id="KLU98489.1"/>
    </source>
</evidence>
<gene>
    <name evidence="1" type="ORF">ABT58_22650</name>
</gene>
<proteinExistence type="predicted"/>
<accession>A0A0J1GFK8</accession>
<comment type="caution">
    <text evidence="1">The sequence shown here is derived from an EMBL/GenBank/DDBJ whole genome shotgun (WGS) entry which is preliminary data.</text>
</comment>
<organism evidence="1 2">
    <name type="scientific">Photobacterium aphoticum</name>
    <dbReference type="NCBI Taxonomy" id="754436"/>
    <lineage>
        <taxon>Bacteria</taxon>
        <taxon>Pseudomonadati</taxon>
        <taxon>Pseudomonadota</taxon>
        <taxon>Gammaproteobacteria</taxon>
        <taxon>Vibrionales</taxon>
        <taxon>Vibrionaceae</taxon>
        <taxon>Photobacterium</taxon>
    </lineage>
</organism>
<dbReference type="PATRIC" id="fig|754436.4.peg.4756"/>
<dbReference type="Proteomes" id="UP000036426">
    <property type="component" value="Unassembled WGS sequence"/>
</dbReference>
<dbReference type="AlphaFoldDB" id="A0A0J1GFK8"/>
<keyword evidence="2" id="KW-1185">Reference proteome</keyword>
<dbReference type="EMBL" id="LDOV01000053">
    <property type="protein sequence ID" value="KLU98489.1"/>
    <property type="molecule type" value="Genomic_DNA"/>
</dbReference>
<name>A0A0J1GFK8_9GAMM</name>